<protein>
    <recommendedName>
        <fullName evidence="1">Peptidase C14 caspase domain-containing protein</fullName>
    </recommendedName>
</protein>
<accession>A0A4Z0PUC9</accession>
<feature type="domain" description="Peptidase C14 caspase" evidence="1">
    <location>
        <begin position="6"/>
        <end position="86"/>
    </location>
</feature>
<dbReference type="GO" id="GO:0006508">
    <property type="term" value="P:proteolysis"/>
    <property type="evidence" value="ECO:0007669"/>
    <property type="project" value="InterPro"/>
</dbReference>
<name>A0A4Z0PUC9_9BACT</name>
<dbReference type="Pfam" id="PF00656">
    <property type="entry name" value="Peptidase_C14"/>
    <property type="match status" value="1"/>
</dbReference>
<comment type="caution">
    <text evidence="2">The sequence shown here is derived from an EMBL/GenBank/DDBJ whole genome shotgun (WGS) entry which is preliminary data.</text>
</comment>
<evidence type="ECO:0000313" key="2">
    <source>
        <dbReference type="EMBL" id="TGE20854.1"/>
    </source>
</evidence>
<dbReference type="GO" id="GO:0004197">
    <property type="term" value="F:cysteine-type endopeptidase activity"/>
    <property type="evidence" value="ECO:0007669"/>
    <property type="project" value="InterPro"/>
</dbReference>
<dbReference type="EMBL" id="SRMB01000010">
    <property type="protein sequence ID" value="TGE20854.1"/>
    <property type="molecule type" value="Genomic_DNA"/>
</dbReference>
<dbReference type="Gene3D" id="3.40.50.1460">
    <property type="match status" value="1"/>
</dbReference>
<evidence type="ECO:0000313" key="3">
    <source>
        <dbReference type="Proteomes" id="UP000298471"/>
    </source>
</evidence>
<dbReference type="AlphaFoldDB" id="A0A4Z0PUC9"/>
<dbReference type="Proteomes" id="UP000298471">
    <property type="component" value="Unassembled WGS sequence"/>
</dbReference>
<organism evidence="2 3">
    <name type="scientific">Hymenobacter metallicola</name>
    <dbReference type="NCBI Taxonomy" id="2563114"/>
    <lineage>
        <taxon>Bacteria</taxon>
        <taxon>Pseudomonadati</taxon>
        <taxon>Bacteroidota</taxon>
        <taxon>Cytophagia</taxon>
        <taxon>Cytophagales</taxon>
        <taxon>Hymenobacteraceae</taxon>
        <taxon>Hymenobacter</taxon>
    </lineage>
</organism>
<sequence>MLLVDEEATWSRIDELLAQTLDAATEQDVMLLTFSGHGTHNHRLVAHETNLENLADTTIAMANLAERFRQSKARHILLVLDCCFSGGHRRK</sequence>
<dbReference type="RefSeq" id="WP_135399360.1">
    <property type="nucleotide sequence ID" value="NZ_SRMB01000010.1"/>
</dbReference>
<evidence type="ECO:0000259" key="1">
    <source>
        <dbReference type="Pfam" id="PF00656"/>
    </source>
</evidence>
<gene>
    <name evidence="2" type="ORF">E5K02_25380</name>
</gene>
<keyword evidence="3" id="KW-1185">Reference proteome</keyword>
<dbReference type="OrthoDB" id="9815222at2"/>
<reference evidence="2 3" key="1">
    <citation type="submission" date="2019-04" db="EMBL/GenBank/DDBJ databases">
        <authorList>
            <person name="Feng G."/>
            <person name="Zhang J."/>
            <person name="Zhu H."/>
        </authorList>
    </citation>
    <scope>NUCLEOTIDE SEQUENCE [LARGE SCALE GENOMIC DNA]</scope>
    <source>
        <strain evidence="2 3">9PBR-1</strain>
    </source>
</reference>
<proteinExistence type="predicted"/>
<dbReference type="InterPro" id="IPR011600">
    <property type="entry name" value="Pept_C14_caspase"/>
</dbReference>